<gene>
    <name evidence="1" type="ORF">L2E82_01075</name>
</gene>
<evidence type="ECO:0000313" key="2">
    <source>
        <dbReference type="Proteomes" id="UP001055811"/>
    </source>
</evidence>
<sequence>MEDSHNKHTLAWWLTLKRDSAVVYDTVDGEYGLAGSERLGYILLDCCRRDRRFTSYRRYRSISCWLDRNLLPFRLRWF</sequence>
<reference evidence="2" key="1">
    <citation type="journal article" date="2022" name="Mol. Ecol. Resour.">
        <title>The genomes of chicory, endive, great burdock and yacon provide insights into Asteraceae palaeo-polyploidization history and plant inulin production.</title>
        <authorList>
            <person name="Fan W."/>
            <person name="Wang S."/>
            <person name="Wang H."/>
            <person name="Wang A."/>
            <person name="Jiang F."/>
            <person name="Liu H."/>
            <person name="Zhao H."/>
            <person name="Xu D."/>
            <person name="Zhang Y."/>
        </authorList>
    </citation>
    <scope>NUCLEOTIDE SEQUENCE [LARGE SCALE GENOMIC DNA]</scope>
    <source>
        <strain evidence="2">cv. Punajuju</strain>
    </source>
</reference>
<dbReference type="Proteomes" id="UP001055811">
    <property type="component" value="Linkage Group LG01"/>
</dbReference>
<evidence type="ECO:0000313" key="1">
    <source>
        <dbReference type="EMBL" id="KAI3788314.1"/>
    </source>
</evidence>
<protein>
    <submittedName>
        <fullName evidence="1">Uncharacterized protein</fullName>
    </submittedName>
</protein>
<dbReference type="EMBL" id="CM042009">
    <property type="protein sequence ID" value="KAI3788314.1"/>
    <property type="molecule type" value="Genomic_DNA"/>
</dbReference>
<accession>A0ACB9GXZ2</accession>
<comment type="caution">
    <text evidence="1">The sequence shown here is derived from an EMBL/GenBank/DDBJ whole genome shotgun (WGS) entry which is preliminary data.</text>
</comment>
<reference evidence="1 2" key="2">
    <citation type="journal article" date="2022" name="Mol. Ecol. Resour.">
        <title>The genomes of chicory, endive, great burdock and yacon provide insights into Asteraceae paleo-polyploidization history and plant inulin production.</title>
        <authorList>
            <person name="Fan W."/>
            <person name="Wang S."/>
            <person name="Wang H."/>
            <person name="Wang A."/>
            <person name="Jiang F."/>
            <person name="Liu H."/>
            <person name="Zhao H."/>
            <person name="Xu D."/>
            <person name="Zhang Y."/>
        </authorList>
    </citation>
    <scope>NUCLEOTIDE SEQUENCE [LARGE SCALE GENOMIC DNA]</scope>
    <source>
        <strain evidence="2">cv. Punajuju</strain>
        <tissue evidence="1">Leaves</tissue>
    </source>
</reference>
<organism evidence="1 2">
    <name type="scientific">Cichorium intybus</name>
    <name type="common">Chicory</name>
    <dbReference type="NCBI Taxonomy" id="13427"/>
    <lineage>
        <taxon>Eukaryota</taxon>
        <taxon>Viridiplantae</taxon>
        <taxon>Streptophyta</taxon>
        <taxon>Embryophyta</taxon>
        <taxon>Tracheophyta</taxon>
        <taxon>Spermatophyta</taxon>
        <taxon>Magnoliopsida</taxon>
        <taxon>eudicotyledons</taxon>
        <taxon>Gunneridae</taxon>
        <taxon>Pentapetalae</taxon>
        <taxon>asterids</taxon>
        <taxon>campanulids</taxon>
        <taxon>Asterales</taxon>
        <taxon>Asteraceae</taxon>
        <taxon>Cichorioideae</taxon>
        <taxon>Cichorieae</taxon>
        <taxon>Cichoriinae</taxon>
        <taxon>Cichorium</taxon>
    </lineage>
</organism>
<name>A0ACB9GXZ2_CICIN</name>
<proteinExistence type="predicted"/>
<keyword evidence="2" id="KW-1185">Reference proteome</keyword>